<dbReference type="PANTHER" id="PTHR37535:SF3">
    <property type="entry name" value="FLUG DOMAIN-CONTAINING PROTEIN"/>
    <property type="match status" value="1"/>
</dbReference>
<feature type="region of interest" description="Disordered" evidence="1">
    <location>
        <begin position="592"/>
        <end position="621"/>
    </location>
</feature>
<dbReference type="EMBL" id="JAHFXS010000069">
    <property type="protein sequence ID" value="KAG9989674.1"/>
    <property type="molecule type" value="Genomic_DNA"/>
</dbReference>
<comment type="caution">
    <text evidence="2">The sequence shown here is derived from an EMBL/GenBank/DDBJ whole genome shotgun (WGS) entry which is preliminary data.</text>
</comment>
<evidence type="ECO:0000313" key="3">
    <source>
        <dbReference type="Proteomes" id="UP000729357"/>
    </source>
</evidence>
<evidence type="ECO:0000256" key="1">
    <source>
        <dbReference type="SAM" id="MobiDB-lite"/>
    </source>
</evidence>
<reference evidence="2" key="2">
    <citation type="submission" date="2021-08" db="EMBL/GenBank/DDBJ databases">
        <authorList>
            <person name="Gostincar C."/>
            <person name="Sun X."/>
            <person name="Song Z."/>
            <person name="Gunde-Cimerman N."/>
        </authorList>
    </citation>
    <scope>NUCLEOTIDE SEQUENCE</scope>
    <source>
        <strain evidence="2">EXF-9298</strain>
    </source>
</reference>
<evidence type="ECO:0000313" key="2">
    <source>
        <dbReference type="EMBL" id="KAG9989674.1"/>
    </source>
</evidence>
<dbReference type="AlphaFoldDB" id="A0A9P8K1T5"/>
<keyword evidence="3" id="KW-1185">Reference proteome</keyword>
<gene>
    <name evidence="2" type="ORF">KCU98_g1711</name>
</gene>
<feature type="compositionally biased region" description="Acidic residues" evidence="1">
    <location>
        <begin position="561"/>
        <end position="579"/>
    </location>
</feature>
<dbReference type="Proteomes" id="UP000729357">
    <property type="component" value="Unassembled WGS sequence"/>
</dbReference>
<accession>A0A9P8K1T5</accession>
<feature type="compositionally biased region" description="Polar residues" evidence="1">
    <location>
        <begin position="606"/>
        <end position="621"/>
    </location>
</feature>
<sequence length="898" mass="102749">MSGLAPPPARRQTLTEFFEGFFENDDGTTDIIQLSDERLAQIEEIERTVGESEGFRIGATSTNNRRDRHLSEYRSTCILQFIKEGRQSELIIRNNSGPENDPLFFPEDRESFWKLVKIYLTWMTKQVQPRNSTDTRPRLATIANRRWSILYWARVYMKSPPSFITLQARTNSALFFAVDKFGVNMNRRDKPYFGRHELRYLIDHNLEKTDAFDVAESHHAVWTLALVCGVRPGAIGWSTHRRSNYLRWKDVTIRRDTESPSKFDMTIEFPYMKGYQDASAKEFAYMKVMVGRGREEGYLRLTLRAPSNPDNILLSPTVRLLAIALKRGILAQYKTIEELLTGNHVEVMISPEHLNDPVFLAATPGGRSLDMNKPASAAALTAYLGKRAKDAGFKSGTMYAFRRKAANNVDRAAGRDALRQFMHHTPTSTAYENHYEDANFDLDITAIAMDEVMMPQQTSAQRAPILFRASLRADHATVQTRIDAYVNEHIDKSLDGHRATNERRRLKRLAWKALDAENQALQRETFSLEQLKARQAELRGPSKLMSLIRSRIEKPQADSENLGDNESDEFEDDENEDEEARLDLEEMADVDFSTHDESEPDVEPDLSTTAPLSSSKEASQNIELGTDREFDCGRVFDVSYDDVLYNFLEVMLEGDSQTLAKGSSRPCQECLSDDTVPVEKKFHKYKNQSDLQRHLESNIHSPLKKWLRRMAAAQAQDEEGFARCYCGRAYAHLNKLQDHLEKVRDKGVEQDNPHFAGMTEDGWLLPNWEKSRRSANNSRRIQAERQREREDLGRVRPQVEVLTKRVPSTIVPGAYSGPEEPSTAKRLQEFMRRTAHLPELTPEYMRAKDEANGTVGLSVEWITEEELLHGPPSEREKRAMAYLQGMADEPPAAKKARK</sequence>
<reference evidence="2" key="1">
    <citation type="journal article" date="2021" name="J Fungi (Basel)">
        <title>Virulence traits and population genomics of the black yeast Aureobasidium melanogenum.</title>
        <authorList>
            <person name="Cernosa A."/>
            <person name="Sun X."/>
            <person name="Gostincar C."/>
            <person name="Fang C."/>
            <person name="Gunde-Cimerman N."/>
            <person name="Song Z."/>
        </authorList>
    </citation>
    <scope>NUCLEOTIDE SEQUENCE</scope>
    <source>
        <strain evidence="2">EXF-9298</strain>
    </source>
</reference>
<dbReference type="PANTHER" id="PTHR37535">
    <property type="entry name" value="FLUG DOMAIN PROTEIN"/>
    <property type="match status" value="1"/>
</dbReference>
<protein>
    <submittedName>
        <fullName evidence="2">Uncharacterized protein</fullName>
    </submittedName>
</protein>
<organism evidence="2 3">
    <name type="scientific">Aureobasidium melanogenum</name>
    <name type="common">Aureobasidium pullulans var. melanogenum</name>
    <dbReference type="NCBI Taxonomy" id="46634"/>
    <lineage>
        <taxon>Eukaryota</taxon>
        <taxon>Fungi</taxon>
        <taxon>Dikarya</taxon>
        <taxon>Ascomycota</taxon>
        <taxon>Pezizomycotina</taxon>
        <taxon>Dothideomycetes</taxon>
        <taxon>Dothideomycetidae</taxon>
        <taxon>Dothideales</taxon>
        <taxon>Saccotheciaceae</taxon>
        <taxon>Aureobasidium</taxon>
    </lineage>
</organism>
<feature type="non-terminal residue" evidence="2">
    <location>
        <position position="898"/>
    </location>
</feature>
<feature type="region of interest" description="Disordered" evidence="1">
    <location>
        <begin position="553"/>
        <end position="579"/>
    </location>
</feature>
<proteinExistence type="predicted"/>
<name>A0A9P8K1T5_AURME</name>